<accession>A0AAW9RZV0</accession>
<feature type="domain" description="Prepilin type IV endopeptidase peptidase" evidence="5">
    <location>
        <begin position="44"/>
        <end position="154"/>
    </location>
</feature>
<dbReference type="PRINTS" id="PR00864">
    <property type="entry name" value="PREPILNPTASE"/>
</dbReference>
<keyword evidence="7" id="KW-1185">Reference proteome</keyword>
<feature type="transmembrane region" description="Helical" evidence="3">
    <location>
        <begin position="89"/>
        <end position="110"/>
    </location>
</feature>
<keyword evidence="6" id="KW-0378">Hydrolase</keyword>
<dbReference type="EC" id="3.4.23.-" evidence="6"/>
<dbReference type="PANTHER" id="PTHR30487:SF0">
    <property type="entry name" value="PREPILIN LEADER PEPTIDASE_N-METHYLTRANSFERASE-RELATED"/>
    <property type="match status" value="1"/>
</dbReference>
<keyword evidence="3" id="KW-1133">Transmembrane helix</keyword>
<evidence type="ECO:0000313" key="6">
    <source>
        <dbReference type="EMBL" id="MEJ8574474.1"/>
    </source>
</evidence>
<dbReference type="GO" id="GO:0004190">
    <property type="term" value="F:aspartic-type endopeptidase activity"/>
    <property type="evidence" value="ECO:0007669"/>
    <property type="project" value="InterPro"/>
</dbReference>
<dbReference type="InterPro" id="IPR050882">
    <property type="entry name" value="Prepilin_peptidase/N-MTase"/>
</dbReference>
<dbReference type="InterPro" id="IPR000045">
    <property type="entry name" value="Prepilin_IV_endopep_pep"/>
</dbReference>
<dbReference type="RefSeq" id="WP_340332176.1">
    <property type="nucleotide sequence ID" value="NZ_JAZHOF010000012.1"/>
</dbReference>
<dbReference type="InterPro" id="IPR014032">
    <property type="entry name" value="Peptidase_A24A_bac"/>
</dbReference>
<evidence type="ECO:0000256" key="1">
    <source>
        <dbReference type="ARBA" id="ARBA00005801"/>
    </source>
</evidence>
<feature type="chain" id="PRO_5043544382" evidence="4">
    <location>
        <begin position="31"/>
        <end position="197"/>
    </location>
</feature>
<feature type="signal peptide" evidence="4">
    <location>
        <begin position="1"/>
        <end position="30"/>
    </location>
</feature>
<reference evidence="6 7" key="1">
    <citation type="submission" date="2024-02" db="EMBL/GenBank/DDBJ databases">
        <title>Genome analysis and characterization of Microbaculum marinisediminis sp. nov., isolated from marine sediment.</title>
        <authorList>
            <person name="Du Z.-J."/>
            <person name="Ye Y.-Q."/>
            <person name="Zhang Z.-R."/>
            <person name="Yuan S.-M."/>
            <person name="Zhang X.-Y."/>
        </authorList>
    </citation>
    <scope>NUCLEOTIDE SEQUENCE [LARGE SCALE GENOMIC DNA]</scope>
    <source>
        <strain evidence="6 7">SDUM1044001</strain>
    </source>
</reference>
<dbReference type="GO" id="GO:0006465">
    <property type="term" value="P:signal peptide processing"/>
    <property type="evidence" value="ECO:0007669"/>
    <property type="project" value="TreeGrafter"/>
</dbReference>
<dbReference type="Gene3D" id="1.20.120.1220">
    <property type="match status" value="1"/>
</dbReference>
<protein>
    <submittedName>
        <fullName evidence="6">A24 family peptidase</fullName>
        <ecNumber evidence="6">3.4.23.-</ecNumber>
    </submittedName>
</protein>
<dbReference type="EMBL" id="JAZHOF010000012">
    <property type="protein sequence ID" value="MEJ8574474.1"/>
    <property type="molecule type" value="Genomic_DNA"/>
</dbReference>
<feature type="transmembrane region" description="Helical" evidence="3">
    <location>
        <begin position="66"/>
        <end position="83"/>
    </location>
</feature>
<feature type="transmembrane region" description="Helical" evidence="3">
    <location>
        <begin position="39"/>
        <end position="54"/>
    </location>
</feature>
<dbReference type="PANTHER" id="PTHR30487">
    <property type="entry name" value="TYPE 4 PREPILIN-LIKE PROTEINS LEADER PEPTIDE-PROCESSING ENZYME"/>
    <property type="match status" value="1"/>
</dbReference>
<gene>
    <name evidence="6" type="ORF">V3328_23550</name>
</gene>
<organism evidence="6 7">
    <name type="scientific">Microbaculum marinum</name>
    <dbReference type="NCBI Taxonomy" id="1764581"/>
    <lineage>
        <taxon>Bacteria</taxon>
        <taxon>Pseudomonadati</taxon>
        <taxon>Pseudomonadota</taxon>
        <taxon>Alphaproteobacteria</taxon>
        <taxon>Hyphomicrobiales</taxon>
        <taxon>Tepidamorphaceae</taxon>
        <taxon>Microbaculum</taxon>
    </lineage>
</organism>
<feature type="transmembrane region" description="Helical" evidence="3">
    <location>
        <begin position="175"/>
        <end position="194"/>
    </location>
</feature>
<evidence type="ECO:0000256" key="3">
    <source>
        <dbReference type="SAM" id="Phobius"/>
    </source>
</evidence>
<comment type="similarity">
    <text evidence="1 2">Belongs to the peptidase A24 family.</text>
</comment>
<keyword evidence="4" id="KW-0732">Signal</keyword>
<evidence type="ECO:0000313" key="7">
    <source>
        <dbReference type="Proteomes" id="UP001378188"/>
    </source>
</evidence>
<keyword evidence="3" id="KW-0472">Membrane</keyword>
<comment type="caution">
    <text evidence="6">The sequence shown here is derived from an EMBL/GenBank/DDBJ whole genome shotgun (WGS) entry which is preliminary data.</text>
</comment>
<sequence>MTAGLARVSPSARRQLAAAAIGAAAGAAAAAPLLPASHVFGSAVLCAAMAAIAYDDALRLRVPDRWVYGALVTGIAWNVVLRLRSEYGLPAAVGIPLLSAIVCGGAFLAVREAFYRLRGVDGLGFGDVKLAAAGGAWLGWEAFAFAVVVAAAGALGFVGAAALRGRRWDASRRLAFGAFLAPAIWAVWIAWQIAGNG</sequence>
<dbReference type="AlphaFoldDB" id="A0AAW9RZV0"/>
<evidence type="ECO:0000256" key="2">
    <source>
        <dbReference type="RuleBase" id="RU003793"/>
    </source>
</evidence>
<evidence type="ECO:0000259" key="5">
    <source>
        <dbReference type="Pfam" id="PF01478"/>
    </source>
</evidence>
<feature type="transmembrane region" description="Helical" evidence="3">
    <location>
        <begin position="144"/>
        <end position="163"/>
    </location>
</feature>
<name>A0AAW9RZV0_9HYPH</name>
<keyword evidence="3" id="KW-0812">Transmembrane</keyword>
<evidence type="ECO:0000256" key="4">
    <source>
        <dbReference type="SAM" id="SignalP"/>
    </source>
</evidence>
<dbReference type="Pfam" id="PF01478">
    <property type="entry name" value="Peptidase_A24"/>
    <property type="match status" value="1"/>
</dbReference>
<dbReference type="GO" id="GO:0005886">
    <property type="term" value="C:plasma membrane"/>
    <property type="evidence" value="ECO:0007669"/>
    <property type="project" value="TreeGrafter"/>
</dbReference>
<dbReference type="Proteomes" id="UP001378188">
    <property type="component" value="Unassembled WGS sequence"/>
</dbReference>
<proteinExistence type="inferred from homology"/>